<dbReference type="EMBL" id="CM045768">
    <property type="protein sequence ID" value="KAI7983093.1"/>
    <property type="molecule type" value="Genomic_DNA"/>
</dbReference>
<name>A0ACC0F4P1_9ERIC</name>
<reference evidence="1 2" key="1">
    <citation type="journal article" date="2022" name="Plant J.">
        <title>Chromosome-level genome of Camellia lanceoleosa provides a valuable resource for understanding genome evolution and self-incompatibility.</title>
        <authorList>
            <person name="Gong W."/>
            <person name="Xiao S."/>
            <person name="Wang L."/>
            <person name="Liao Z."/>
            <person name="Chang Y."/>
            <person name="Mo W."/>
            <person name="Hu G."/>
            <person name="Li W."/>
            <person name="Zhao G."/>
            <person name="Zhu H."/>
            <person name="Hu X."/>
            <person name="Ji K."/>
            <person name="Xiang X."/>
            <person name="Song Q."/>
            <person name="Yuan D."/>
            <person name="Jin S."/>
            <person name="Zhang L."/>
        </authorList>
    </citation>
    <scope>NUCLEOTIDE SEQUENCE [LARGE SCALE GENOMIC DNA]</scope>
    <source>
        <strain evidence="1">SQ_2022a</strain>
    </source>
</reference>
<gene>
    <name evidence="1" type="ORF">LOK49_LG15G01554</name>
</gene>
<accession>A0ACC0F4P1</accession>
<evidence type="ECO:0000313" key="2">
    <source>
        <dbReference type="Proteomes" id="UP001060215"/>
    </source>
</evidence>
<keyword evidence="2" id="KW-1185">Reference proteome</keyword>
<dbReference type="Proteomes" id="UP001060215">
    <property type="component" value="Chromosome 11"/>
</dbReference>
<sequence>MVESMEIVGIVNLSTADLDHGELAAMMVVLF</sequence>
<evidence type="ECO:0000313" key="1">
    <source>
        <dbReference type="EMBL" id="KAI7983093.1"/>
    </source>
</evidence>
<proteinExistence type="predicted"/>
<organism evidence="1 2">
    <name type="scientific">Camellia lanceoleosa</name>
    <dbReference type="NCBI Taxonomy" id="1840588"/>
    <lineage>
        <taxon>Eukaryota</taxon>
        <taxon>Viridiplantae</taxon>
        <taxon>Streptophyta</taxon>
        <taxon>Embryophyta</taxon>
        <taxon>Tracheophyta</taxon>
        <taxon>Spermatophyta</taxon>
        <taxon>Magnoliopsida</taxon>
        <taxon>eudicotyledons</taxon>
        <taxon>Gunneridae</taxon>
        <taxon>Pentapetalae</taxon>
        <taxon>asterids</taxon>
        <taxon>Ericales</taxon>
        <taxon>Theaceae</taxon>
        <taxon>Camellia</taxon>
    </lineage>
</organism>
<protein>
    <submittedName>
        <fullName evidence="1">Uncharacterized protein</fullName>
    </submittedName>
</protein>
<comment type="caution">
    <text evidence="1">The sequence shown here is derived from an EMBL/GenBank/DDBJ whole genome shotgun (WGS) entry which is preliminary data.</text>
</comment>